<feature type="domain" description="Phosphoribosyltransferase" evidence="2">
    <location>
        <begin position="87"/>
        <end position="182"/>
    </location>
</feature>
<sequence length="185" mass="20676">MCGSCLKHPRAFDATFAVIDYAAPVDQLVLALKFGGRLALAPMFAEMLGNTIQQHLMIAANDSTLPDVLTAVPLSATRLRQRGFNQALEIAKPLAHRLSLPLRHDLVRRQRDTLPQSLVRDLEHRRSNLRQAFTIPSEAIEQIRGRHIGVVDDVMTTGETLHEFARTLRRAGARRVTNLVFARTP</sequence>
<dbReference type="RefSeq" id="WP_231879056.1">
    <property type="nucleotide sequence ID" value="NZ_CP013233.1"/>
</dbReference>
<accession>A0A127PWA8</accession>
<dbReference type="EMBL" id="CP013235">
    <property type="protein sequence ID" value="AMP11764.1"/>
    <property type="molecule type" value="Genomic_DNA"/>
</dbReference>
<organism evidence="3 4">
    <name type="scientific">Collimonas arenae</name>
    <dbReference type="NCBI Taxonomy" id="279058"/>
    <lineage>
        <taxon>Bacteria</taxon>
        <taxon>Pseudomonadati</taxon>
        <taxon>Pseudomonadota</taxon>
        <taxon>Betaproteobacteria</taxon>
        <taxon>Burkholderiales</taxon>
        <taxon>Oxalobacteraceae</taxon>
        <taxon>Collimonas</taxon>
    </lineage>
</organism>
<comment type="similarity">
    <text evidence="1">Belongs to the ComF/GntX family.</text>
</comment>
<name>A0A127PWA8_9BURK</name>
<evidence type="ECO:0000313" key="3">
    <source>
        <dbReference type="EMBL" id="AMP11764.1"/>
    </source>
</evidence>
<evidence type="ECO:0000259" key="2">
    <source>
        <dbReference type="Pfam" id="PF00156"/>
    </source>
</evidence>
<dbReference type="InterPro" id="IPR051910">
    <property type="entry name" value="ComF/GntX_DNA_util-trans"/>
</dbReference>
<dbReference type="Pfam" id="PF00156">
    <property type="entry name" value="Pribosyltran"/>
    <property type="match status" value="1"/>
</dbReference>
<dbReference type="CDD" id="cd06223">
    <property type="entry name" value="PRTases_typeI"/>
    <property type="match status" value="1"/>
</dbReference>
<evidence type="ECO:0000256" key="1">
    <source>
        <dbReference type="ARBA" id="ARBA00008007"/>
    </source>
</evidence>
<dbReference type="PANTHER" id="PTHR47505:SF1">
    <property type="entry name" value="DNA UTILIZATION PROTEIN YHGH"/>
    <property type="match status" value="1"/>
</dbReference>
<protein>
    <submittedName>
        <fullName evidence="3">Phosphoribosyl transferase domain protein</fullName>
    </submittedName>
</protein>
<dbReference type="SUPFAM" id="SSF53271">
    <property type="entry name" value="PRTase-like"/>
    <property type="match status" value="1"/>
</dbReference>
<keyword evidence="3" id="KW-0808">Transferase</keyword>
<proteinExistence type="inferred from homology"/>
<gene>
    <name evidence="3" type="ORF">CAter282_4104</name>
</gene>
<dbReference type="GO" id="GO:0016740">
    <property type="term" value="F:transferase activity"/>
    <property type="evidence" value="ECO:0007669"/>
    <property type="project" value="UniProtKB-KW"/>
</dbReference>
<dbReference type="PATRIC" id="fig|279058.17.peg.4425"/>
<dbReference type="AlphaFoldDB" id="A0A127PWA8"/>
<dbReference type="InterPro" id="IPR000836">
    <property type="entry name" value="PRTase_dom"/>
</dbReference>
<reference evidence="3 4" key="1">
    <citation type="submission" date="2015-11" db="EMBL/GenBank/DDBJ databases">
        <title>Exploring the genomic traits of fungus-feeding bacterial genus Collimonas.</title>
        <authorList>
            <person name="Song C."/>
            <person name="Schmidt R."/>
            <person name="de Jager V."/>
            <person name="Krzyzanowska D."/>
            <person name="Jongedijk E."/>
            <person name="Cankar K."/>
            <person name="Beekwilder J."/>
            <person name="van Veen A."/>
            <person name="de Boer W."/>
            <person name="van Veen J.A."/>
            <person name="Garbeva P."/>
        </authorList>
    </citation>
    <scope>NUCLEOTIDE SEQUENCE [LARGE SCALE GENOMIC DNA]</scope>
    <source>
        <strain evidence="3 4">Ter282</strain>
    </source>
</reference>
<dbReference type="InterPro" id="IPR029057">
    <property type="entry name" value="PRTase-like"/>
</dbReference>
<dbReference type="PANTHER" id="PTHR47505">
    <property type="entry name" value="DNA UTILIZATION PROTEIN YHGH"/>
    <property type="match status" value="1"/>
</dbReference>
<evidence type="ECO:0000313" key="4">
    <source>
        <dbReference type="Proteomes" id="UP000071778"/>
    </source>
</evidence>
<dbReference type="Gene3D" id="3.40.50.2020">
    <property type="match status" value="1"/>
</dbReference>
<dbReference type="Proteomes" id="UP000071778">
    <property type="component" value="Chromosome"/>
</dbReference>
<keyword evidence="4" id="KW-1185">Reference proteome</keyword>